<accession>A0A812DS82</accession>
<dbReference type="PANTHER" id="PTHR37984">
    <property type="entry name" value="PROTEIN CBG26694"/>
    <property type="match status" value="1"/>
</dbReference>
<dbReference type="Gene3D" id="3.30.70.270">
    <property type="match status" value="1"/>
</dbReference>
<organism evidence="2 3">
    <name type="scientific">Acanthosepion pharaonis</name>
    <name type="common">Pharaoh cuttlefish</name>
    <name type="synonym">Sepia pharaonis</name>
    <dbReference type="NCBI Taxonomy" id="158019"/>
    <lineage>
        <taxon>Eukaryota</taxon>
        <taxon>Metazoa</taxon>
        <taxon>Spiralia</taxon>
        <taxon>Lophotrochozoa</taxon>
        <taxon>Mollusca</taxon>
        <taxon>Cephalopoda</taxon>
        <taxon>Coleoidea</taxon>
        <taxon>Decapodiformes</taxon>
        <taxon>Sepiida</taxon>
        <taxon>Sepiina</taxon>
        <taxon>Sepiidae</taxon>
        <taxon>Acanthosepion</taxon>
    </lineage>
</organism>
<dbReference type="Gene3D" id="3.10.10.10">
    <property type="entry name" value="HIV Type 1 Reverse Transcriptase, subunit A, domain 1"/>
    <property type="match status" value="1"/>
</dbReference>
<evidence type="ECO:0000313" key="3">
    <source>
        <dbReference type="Proteomes" id="UP000597762"/>
    </source>
</evidence>
<dbReference type="Pfam" id="PF00078">
    <property type="entry name" value="RVT_1"/>
    <property type="match status" value="1"/>
</dbReference>
<dbReference type="InterPro" id="IPR043128">
    <property type="entry name" value="Rev_trsase/Diguanyl_cyclase"/>
</dbReference>
<dbReference type="Proteomes" id="UP000597762">
    <property type="component" value="Unassembled WGS sequence"/>
</dbReference>
<dbReference type="SUPFAM" id="SSF56672">
    <property type="entry name" value="DNA/RNA polymerases"/>
    <property type="match status" value="1"/>
</dbReference>
<feature type="domain" description="Reverse transcriptase" evidence="1">
    <location>
        <begin position="1"/>
        <end position="138"/>
    </location>
</feature>
<evidence type="ECO:0000313" key="2">
    <source>
        <dbReference type="EMBL" id="CAE1306756.1"/>
    </source>
</evidence>
<comment type="caution">
    <text evidence="2">The sequence shown here is derived from an EMBL/GenBank/DDBJ whole genome shotgun (WGS) entry which is preliminary data.</text>
</comment>
<dbReference type="OrthoDB" id="6142245at2759"/>
<dbReference type="EMBL" id="CAHIKZ030004069">
    <property type="protein sequence ID" value="CAE1306756.1"/>
    <property type="molecule type" value="Genomic_DNA"/>
</dbReference>
<dbReference type="PANTHER" id="PTHR37984:SF7">
    <property type="entry name" value="INTEGRASE CATALYTIC DOMAIN-CONTAINING PROTEIN"/>
    <property type="match status" value="1"/>
</dbReference>
<dbReference type="InterPro" id="IPR000477">
    <property type="entry name" value="RT_dom"/>
</dbReference>
<name>A0A812DS82_ACAPH</name>
<evidence type="ECO:0000259" key="1">
    <source>
        <dbReference type="PROSITE" id="PS50878"/>
    </source>
</evidence>
<dbReference type="PROSITE" id="PS50878">
    <property type="entry name" value="RT_POL"/>
    <property type="match status" value="1"/>
</dbReference>
<sequence>MRCHHKTPTMKEFSHKLSGTKFFSKLGAKNGYWSVKLDRESQLLTTFNSPFGRYCFRRMPFGLVMSQDVFQQRMHMIIEKCTGALALIDDVIIHGKTKEEHDLNLRKLMETARTAGLTFNSSKCAIDHEQVKFFGAIFDRNGIHPDPQKVEEKKSLPSPRNITELQKVLGIIGAIHS</sequence>
<protein>
    <recommendedName>
        <fullName evidence="1">Reverse transcriptase domain-containing protein</fullName>
    </recommendedName>
</protein>
<proteinExistence type="predicted"/>
<gene>
    <name evidence="2" type="ORF">SPHA_58924</name>
</gene>
<dbReference type="InterPro" id="IPR050951">
    <property type="entry name" value="Retrovirus_Pol_polyprotein"/>
</dbReference>
<dbReference type="InterPro" id="IPR043502">
    <property type="entry name" value="DNA/RNA_pol_sf"/>
</dbReference>
<dbReference type="FunFam" id="3.30.70.270:FF:000100">
    <property type="entry name" value="Uncharacterized protein"/>
    <property type="match status" value="1"/>
</dbReference>
<dbReference type="AlphaFoldDB" id="A0A812DS82"/>
<reference evidence="2" key="1">
    <citation type="submission" date="2021-01" db="EMBL/GenBank/DDBJ databases">
        <authorList>
            <person name="Li R."/>
            <person name="Bekaert M."/>
        </authorList>
    </citation>
    <scope>NUCLEOTIDE SEQUENCE</scope>
    <source>
        <strain evidence="2">Farmed</strain>
    </source>
</reference>
<dbReference type="CDD" id="cd01647">
    <property type="entry name" value="RT_LTR"/>
    <property type="match status" value="1"/>
</dbReference>
<keyword evidence="3" id="KW-1185">Reference proteome</keyword>